<accession>A0A1I8EGK3</accession>
<reference evidence="1" key="1">
    <citation type="submission" date="2016-11" db="UniProtKB">
        <authorList>
            <consortium name="WormBaseParasite"/>
        </authorList>
    </citation>
    <scope>IDENTIFICATION</scope>
    <source>
        <strain evidence="1">pt0022</strain>
    </source>
</reference>
<organism evidence="1">
    <name type="scientific">Wuchereria bancrofti</name>
    <dbReference type="NCBI Taxonomy" id="6293"/>
    <lineage>
        <taxon>Eukaryota</taxon>
        <taxon>Metazoa</taxon>
        <taxon>Ecdysozoa</taxon>
        <taxon>Nematoda</taxon>
        <taxon>Chromadorea</taxon>
        <taxon>Rhabditida</taxon>
        <taxon>Spirurina</taxon>
        <taxon>Spiruromorpha</taxon>
        <taxon>Filarioidea</taxon>
        <taxon>Onchocercidae</taxon>
        <taxon>Wuchereria</taxon>
    </lineage>
</organism>
<proteinExistence type="predicted"/>
<dbReference type="WBParaSite" id="maker-PairedContig_1976-snap-gene-0.13-mRNA-1">
    <property type="protein sequence ID" value="maker-PairedContig_1976-snap-gene-0.13-mRNA-1"/>
    <property type="gene ID" value="maker-PairedContig_1976-snap-gene-0.13"/>
</dbReference>
<name>A0A1I8EGK3_WUCBA</name>
<sequence>MSRKIDGIGNETTVTTKLIPLRGNLRFISNSANDPITLYAQNVTTNGIQTHSAKPAAMIQEKNKWTGGTVQFHKGENRIETINTSVACAHSLYIHELVNKTGVRSPILNCTALPFHWHTIKATVHFMRTGVLQFDTIAMQDMIQCAIFFRIAQLSRLVESFIRQRSKYPESVLDAYKTIFHVINDQMMRCVTYATQQIVAENMLHNLSPYIDEAIKNERSTLSLMTCNELYFLLTRHAQRTRQNQREYEDAACQRFQVIMRWIYFHQQNYDYYNSLKRDPNAQPVTFPRIVQLFSCVHFEHMRPEIRRYFAIYLRGLSNGMFANAARSYIPELQ</sequence>
<dbReference type="AlphaFoldDB" id="A0A1I8EGK3"/>
<evidence type="ECO:0000313" key="1">
    <source>
        <dbReference type="WBParaSite" id="maker-PairedContig_1976-snap-gene-0.13-mRNA-1"/>
    </source>
</evidence>
<protein>
    <recommendedName>
        <fullName evidence="2">BTB domain-containing protein</fullName>
    </recommendedName>
</protein>
<evidence type="ECO:0008006" key="2">
    <source>
        <dbReference type="Google" id="ProtNLM"/>
    </source>
</evidence>